<feature type="transmembrane region" description="Helical" evidence="1">
    <location>
        <begin position="110"/>
        <end position="128"/>
    </location>
</feature>
<gene>
    <name evidence="2" type="ORF">MNO81_05795</name>
</gene>
<evidence type="ECO:0000256" key="1">
    <source>
        <dbReference type="SAM" id="Phobius"/>
    </source>
</evidence>
<dbReference type="RefSeq" id="WP_278220351.1">
    <property type="nucleotide sequence ID" value="NZ_JAKZMO010000004.1"/>
</dbReference>
<dbReference type="Pfam" id="PF10825">
    <property type="entry name" value="DUF2752"/>
    <property type="match status" value="1"/>
</dbReference>
<dbReference type="EMBL" id="JAKZMO010000004">
    <property type="protein sequence ID" value="MDG5482306.1"/>
    <property type="molecule type" value="Genomic_DNA"/>
</dbReference>
<keyword evidence="3" id="KW-1185">Reference proteome</keyword>
<dbReference type="InterPro" id="IPR021215">
    <property type="entry name" value="DUF2752"/>
</dbReference>
<feature type="transmembrane region" description="Helical" evidence="1">
    <location>
        <begin position="12"/>
        <end position="32"/>
    </location>
</feature>
<reference evidence="2" key="1">
    <citation type="journal article" date="2023" name="Environ. Microbiol.">
        <title>The 2-methylpropene degradation pathway in Mycobacteriaceae family strains.</title>
        <authorList>
            <person name="Helbich S."/>
            <person name="Barrantes I."/>
            <person name="Dos Anjos Borges L.G."/>
            <person name="Pieper D.H."/>
            <person name="Vainshtein Y."/>
            <person name="Sohn K."/>
            <person name="Engesser K.H."/>
        </authorList>
    </citation>
    <scope>NUCLEOTIDE SEQUENCE</scope>
    <source>
        <strain evidence="2">IBE100</strain>
    </source>
</reference>
<protein>
    <submittedName>
        <fullName evidence="2">DUF2752 domain-containing protein</fullName>
    </submittedName>
</protein>
<evidence type="ECO:0000313" key="3">
    <source>
        <dbReference type="Proteomes" id="UP001154266"/>
    </source>
</evidence>
<feature type="transmembrane region" description="Helical" evidence="1">
    <location>
        <begin position="77"/>
        <end position="98"/>
    </location>
</feature>
<proteinExistence type="predicted"/>
<keyword evidence="1" id="KW-1133">Transmembrane helix</keyword>
<organism evidence="2 3">
    <name type="scientific">Mycolicibacterium gadium</name>
    <name type="common">Mycobacterium gadium</name>
    <dbReference type="NCBI Taxonomy" id="1794"/>
    <lineage>
        <taxon>Bacteria</taxon>
        <taxon>Bacillati</taxon>
        <taxon>Actinomycetota</taxon>
        <taxon>Actinomycetes</taxon>
        <taxon>Mycobacteriales</taxon>
        <taxon>Mycobacteriaceae</taxon>
        <taxon>Mycolicibacterium</taxon>
    </lineage>
</organism>
<accession>A0ABT6GMJ3</accession>
<dbReference type="PROSITE" id="PS51257">
    <property type="entry name" value="PROKAR_LIPOPROTEIN"/>
    <property type="match status" value="1"/>
</dbReference>
<name>A0ABT6GMJ3_MYCGU</name>
<keyword evidence="1" id="KW-0812">Transmembrane</keyword>
<evidence type="ECO:0000313" key="2">
    <source>
        <dbReference type="EMBL" id="MDG5482306.1"/>
    </source>
</evidence>
<sequence>MTPSRHSVPVRLGGPLLVGALAVGACAVVWIGDPTTPGGFLPVCPTKALLGIDCPGCGTLRMIYSLLHGDFLSAVRFNALAVVAVGLLIVAYLVWAYGRVVGRKIAGWQHHRWAATVTMVVVTIWFVVRNLPFEPFTALRV</sequence>
<dbReference type="Proteomes" id="UP001154266">
    <property type="component" value="Unassembled WGS sequence"/>
</dbReference>
<comment type="caution">
    <text evidence="2">The sequence shown here is derived from an EMBL/GenBank/DDBJ whole genome shotgun (WGS) entry which is preliminary data.</text>
</comment>
<keyword evidence="1" id="KW-0472">Membrane</keyword>